<dbReference type="Gene3D" id="3.30.70.260">
    <property type="match status" value="1"/>
</dbReference>
<dbReference type="Pfam" id="PF04359">
    <property type="entry name" value="DUF493"/>
    <property type="match status" value="1"/>
</dbReference>
<dbReference type="SUPFAM" id="SSF117991">
    <property type="entry name" value="YbeD/HP0495-like"/>
    <property type="match status" value="1"/>
</dbReference>
<accession>A0A1E7YSV8</accession>
<dbReference type="EMBL" id="LZYH01000874">
    <property type="protein sequence ID" value="OFC49047.1"/>
    <property type="molecule type" value="Genomic_DNA"/>
</dbReference>
<protein>
    <recommendedName>
        <fullName evidence="3">DUF493 domain-containing protein</fullName>
    </recommendedName>
</protein>
<reference evidence="1 2" key="1">
    <citation type="submission" date="2016-06" db="EMBL/GenBank/DDBJ databases">
        <title>Gene turnover analysis identifies the evolutionary adaptation of the extremophile Acidithiobacillus caldus.</title>
        <authorList>
            <person name="Zhang X."/>
        </authorList>
    </citation>
    <scope>NUCLEOTIDE SEQUENCE [LARGE SCALE GENOMIC DNA]</scope>
    <source>
        <strain evidence="1 2">S1</strain>
    </source>
</reference>
<evidence type="ECO:0000313" key="2">
    <source>
        <dbReference type="Proteomes" id="UP000175707"/>
    </source>
</evidence>
<dbReference type="InterPro" id="IPR027471">
    <property type="entry name" value="YbeD-like_sf"/>
</dbReference>
<proteinExistence type="predicted"/>
<dbReference type="Proteomes" id="UP000175707">
    <property type="component" value="Unassembled WGS sequence"/>
</dbReference>
<evidence type="ECO:0000313" key="1">
    <source>
        <dbReference type="EMBL" id="OFC49047.1"/>
    </source>
</evidence>
<organism evidence="1 2">
    <name type="scientific">Acidithiobacillus caldus</name>
    <dbReference type="NCBI Taxonomy" id="33059"/>
    <lineage>
        <taxon>Bacteria</taxon>
        <taxon>Pseudomonadati</taxon>
        <taxon>Pseudomonadota</taxon>
        <taxon>Acidithiobacillia</taxon>
        <taxon>Acidithiobacillales</taxon>
        <taxon>Acidithiobacillaceae</taxon>
        <taxon>Acidithiobacillus</taxon>
    </lineage>
</organism>
<gene>
    <name evidence="1" type="ORF">BAE30_13235</name>
</gene>
<comment type="caution">
    <text evidence="1">The sequence shown here is derived from an EMBL/GenBank/DDBJ whole genome shotgun (WGS) entry which is preliminary data.</text>
</comment>
<evidence type="ECO:0008006" key="3">
    <source>
        <dbReference type="Google" id="ProtNLM"/>
    </source>
</evidence>
<sequence>MTATGLESGDPLGGDYPHLHHVKVIGQSDDLLAAVRRAVAPHAPSLPDSAFSVRPSRAGNYHAVTCSLVVESDDQLRAVYAAVSHIEGVILCL</sequence>
<dbReference type="InterPro" id="IPR007454">
    <property type="entry name" value="UPF0250_YbeD-like"/>
</dbReference>
<name>A0A1E7YSV8_9PROT</name>
<dbReference type="AlphaFoldDB" id="A0A1E7YSV8"/>